<dbReference type="Proteomes" id="UP000499080">
    <property type="component" value="Unassembled WGS sequence"/>
</dbReference>
<protein>
    <submittedName>
        <fullName evidence="1">Uncharacterized protein</fullName>
    </submittedName>
</protein>
<accession>A0A4Y2D8L7</accession>
<sequence>MQVLECWSIVIHGFYQVSDKARLYVQRRNEDFMRFCQMWVIYIHFSRLERCSLRVISLDVVQSYCSAVPLTKKTAVLYLVANPSTETLPSGQHRSASHTYGS</sequence>
<gene>
    <name evidence="1" type="ORF">AVEN_64360_1</name>
</gene>
<proteinExistence type="predicted"/>
<evidence type="ECO:0000313" key="2">
    <source>
        <dbReference type="Proteomes" id="UP000499080"/>
    </source>
</evidence>
<name>A0A4Y2D8L7_ARAVE</name>
<keyword evidence="2" id="KW-1185">Reference proteome</keyword>
<reference evidence="1 2" key="1">
    <citation type="journal article" date="2019" name="Sci. Rep.">
        <title>Orb-weaving spider Araneus ventricosus genome elucidates the spidroin gene catalogue.</title>
        <authorList>
            <person name="Kono N."/>
            <person name="Nakamura H."/>
            <person name="Ohtoshi R."/>
            <person name="Moran D.A.P."/>
            <person name="Shinohara A."/>
            <person name="Yoshida Y."/>
            <person name="Fujiwara M."/>
            <person name="Mori M."/>
            <person name="Tomita M."/>
            <person name="Arakawa K."/>
        </authorList>
    </citation>
    <scope>NUCLEOTIDE SEQUENCE [LARGE SCALE GENOMIC DNA]</scope>
</reference>
<dbReference type="AlphaFoldDB" id="A0A4Y2D8L7"/>
<comment type="caution">
    <text evidence="1">The sequence shown here is derived from an EMBL/GenBank/DDBJ whole genome shotgun (WGS) entry which is preliminary data.</text>
</comment>
<evidence type="ECO:0000313" key="1">
    <source>
        <dbReference type="EMBL" id="GBM13152.1"/>
    </source>
</evidence>
<dbReference type="EMBL" id="BGPR01000323">
    <property type="protein sequence ID" value="GBM13152.1"/>
    <property type="molecule type" value="Genomic_DNA"/>
</dbReference>
<organism evidence="1 2">
    <name type="scientific">Araneus ventricosus</name>
    <name type="common">Orbweaver spider</name>
    <name type="synonym">Epeira ventricosa</name>
    <dbReference type="NCBI Taxonomy" id="182803"/>
    <lineage>
        <taxon>Eukaryota</taxon>
        <taxon>Metazoa</taxon>
        <taxon>Ecdysozoa</taxon>
        <taxon>Arthropoda</taxon>
        <taxon>Chelicerata</taxon>
        <taxon>Arachnida</taxon>
        <taxon>Araneae</taxon>
        <taxon>Araneomorphae</taxon>
        <taxon>Entelegynae</taxon>
        <taxon>Araneoidea</taxon>
        <taxon>Araneidae</taxon>
        <taxon>Araneus</taxon>
    </lineage>
</organism>